<keyword evidence="3" id="KW-0238">DNA-binding</keyword>
<keyword evidence="4" id="KW-1133">Transmembrane helix</keyword>
<reference evidence="6 7" key="1">
    <citation type="journal article" date="2019" name="Mar. Drugs">
        <title>Comparative Genomics and CAZyme Genome Repertoires of Marine Zobellia amurskyensis KMM 3526(T) and Zobellia laminariae KMM 3676(T).</title>
        <authorList>
            <person name="Chernysheva N."/>
            <person name="Bystritskaya E."/>
            <person name="Stenkova A."/>
            <person name="Golovkin I."/>
            <person name="Nedashkovskaya O."/>
            <person name="Isaeva M."/>
        </authorList>
    </citation>
    <scope>NUCLEOTIDE SEQUENCE [LARGE SCALE GENOMIC DNA]</scope>
    <source>
        <strain evidence="6 7">KMM 3526</strain>
    </source>
</reference>
<dbReference type="GO" id="GO:0030983">
    <property type="term" value="F:mismatched DNA binding"/>
    <property type="evidence" value="ECO:0007669"/>
    <property type="project" value="InterPro"/>
</dbReference>
<sequence>MQQLQSFYSGEIEKYTKELAQIKKQLFASSMLRLAIFCIAGFGIYMTLGDAKWVLAVVLVTIVLFLFLVTRHAGLQYKRDRLLALLDINRTELKVLNRDFHELPEGDEFKDPLHYFSQDIDLFGRGSFFQYANRTALKQGAETFAALFKANAIDGILQKQEAIKELAKMPEWRQNFSATASLAKTEGKTDTIVKWLMGYKPFVPKITRYLPLAFSAVSVLLFVLYFLDFAPESGLILWLVVGMGITGMYMKKITNLGGDASKVQSTFQQYNKLLTLIEDTDFTSDYLKQLKGNVLRDKEKTSLIIAKFSKQLNSLDKNNNIIYLFFGNGFFLRTLTHCYEIENWIEKHGAFVEKWFDTIAFFDAYNSLGNFGFNHPDYNYPSIDNDAAVLKSTGAGHPLLNPTKSVLNDFQIDREQFFIVTGANMAGKSTFLRTVSLQIVMANVGLPLCAEKVAYSPIKLITSMRTTDSLTDDESYFFSELKRLKFIVDEIQDDRYFIVLDEILKGTNSTDKAEGSRKFVERLVASKSTGIIATHDLSLCEVAKTLPQVENHYFDAEIIDDELHFDYKFKDGICQNMNASFLLKKMEIVE</sequence>
<evidence type="ECO:0000259" key="5">
    <source>
        <dbReference type="SMART" id="SM00534"/>
    </source>
</evidence>
<proteinExistence type="predicted"/>
<feature type="transmembrane region" description="Helical" evidence="4">
    <location>
        <begin position="51"/>
        <end position="69"/>
    </location>
</feature>
<keyword evidence="4" id="KW-0472">Membrane</keyword>
<organism evidence="6 7">
    <name type="scientific">Zobellia amurskyensis</name>
    <dbReference type="NCBI Taxonomy" id="248905"/>
    <lineage>
        <taxon>Bacteria</taxon>
        <taxon>Pseudomonadati</taxon>
        <taxon>Bacteroidota</taxon>
        <taxon>Flavobacteriia</taxon>
        <taxon>Flavobacteriales</taxon>
        <taxon>Flavobacteriaceae</taxon>
        <taxon>Zobellia</taxon>
    </lineage>
</organism>
<dbReference type="PANTHER" id="PTHR11361:SF99">
    <property type="entry name" value="DNA MISMATCH REPAIR PROTEIN"/>
    <property type="match status" value="1"/>
</dbReference>
<evidence type="ECO:0000313" key="6">
    <source>
        <dbReference type="EMBL" id="MUH34364.1"/>
    </source>
</evidence>
<dbReference type="SMART" id="SM00534">
    <property type="entry name" value="MUTSac"/>
    <property type="match status" value="1"/>
</dbReference>
<feature type="transmembrane region" description="Helical" evidence="4">
    <location>
        <begin position="209"/>
        <end position="227"/>
    </location>
</feature>
<dbReference type="EMBL" id="RCNR01000001">
    <property type="protein sequence ID" value="MUH34364.1"/>
    <property type="molecule type" value="Genomic_DNA"/>
</dbReference>
<dbReference type="Proteomes" id="UP000540519">
    <property type="component" value="Unassembled WGS sequence"/>
</dbReference>
<accession>A0A7X2ZQ75</accession>
<dbReference type="RefSeq" id="WP_155598447.1">
    <property type="nucleotide sequence ID" value="NZ_RCNR01000001.1"/>
</dbReference>
<gene>
    <name evidence="6" type="ORF">D9O36_00775</name>
</gene>
<comment type="caution">
    <text evidence="6">The sequence shown here is derived from an EMBL/GenBank/DDBJ whole genome shotgun (WGS) entry which is preliminary data.</text>
</comment>
<dbReference type="PANTHER" id="PTHR11361">
    <property type="entry name" value="DNA MISMATCH REPAIR PROTEIN MUTS FAMILY MEMBER"/>
    <property type="match status" value="1"/>
</dbReference>
<dbReference type="GO" id="GO:0140664">
    <property type="term" value="F:ATP-dependent DNA damage sensor activity"/>
    <property type="evidence" value="ECO:0007669"/>
    <property type="project" value="InterPro"/>
</dbReference>
<dbReference type="GO" id="GO:0006298">
    <property type="term" value="P:mismatch repair"/>
    <property type="evidence" value="ECO:0007669"/>
    <property type="project" value="InterPro"/>
</dbReference>
<dbReference type="Pfam" id="PF00488">
    <property type="entry name" value="MutS_V"/>
    <property type="match status" value="1"/>
</dbReference>
<feature type="transmembrane region" description="Helical" evidence="4">
    <location>
        <begin position="26"/>
        <end position="45"/>
    </location>
</feature>
<dbReference type="InterPro" id="IPR027417">
    <property type="entry name" value="P-loop_NTPase"/>
</dbReference>
<feature type="domain" description="DNA mismatch repair proteins mutS family" evidence="5">
    <location>
        <begin position="415"/>
        <end position="587"/>
    </location>
</feature>
<name>A0A7X2ZQ75_9FLAO</name>
<dbReference type="SUPFAM" id="SSF52540">
    <property type="entry name" value="P-loop containing nucleoside triphosphate hydrolases"/>
    <property type="match status" value="1"/>
</dbReference>
<dbReference type="GO" id="GO:0005524">
    <property type="term" value="F:ATP binding"/>
    <property type="evidence" value="ECO:0007669"/>
    <property type="project" value="UniProtKB-KW"/>
</dbReference>
<keyword evidence="2" id="KW-0067">ATP-binding</keyword>
<keyword evidence="4" id="KW-0812">Transmembrane</keyword>
<dbReference type="Gene3D" id="3.40.50.300">
    <property type="entry name" value="P-loop containing nucleotide triphosphate hydrolases"/>
    <property type="match status" value="1"/>
</dbReference>
<dbReference type="AlphaFoldDB" id="A0A7X2ZQ75"/>
<keyword evidence="7" id="KW-1185">Reference proteome</keyword>
<evidence type="ECO:0000256" key="1">
    <source>
        <dbReference type="ARBA" id="ARBA00022741"/>
    </source>
</evidence>
<evidence type="ECO:0000256" key="3">
    <source>
        <dbReference type="ARBA" id="ARBA00023125"/>
    </source>
</evidence>
<dbReference type="InterPro" id="IPR000432">
    <property type="entry name" value="DNA_mismatch_repair_MutS_C"/>
</dbReference>
<dbReference type="OrthoDB" id="9802448at2"/>
<protein>
    <submittedName>
        <fullName evidence="6">DNA mismatch repair protein MutS</fullName>
    </submittedName>
</protein>
<evidence type="ECO:0000256" key="4">
    <source>
        <dbReference type="SAM" id="Phobius"/>
    </source>
</evidence>
<keyword evidence="1" id="KW-0547">Nucleotide-binding</keyword>
<evidence type="ECO:0000313" key="7">
    <source>
        <dbReference type="Proteomes" id="UP000540519"/>
    </source>
</evidence>
<evidence type="ECO:0000256" key="2">
    <source>
        <dbReference type="ARBA" id="ARBA00022840"/>
    </source>
</evidence>
<dbReference type="InterPro" id="IPR045076">
    <property type="entry name" value="MutS"/>
</dbReference>
<dbReference type="GO" id="GO:0005829">
    <property type="term" value="C:cytosol"/>
    <property type="evidence" value="ECO:0007669"/>
    <property type="project" value="TreeGrafter"/>
</dbReference>